<evidence type="ECO:0000256" key="3">
    <source>
        <dbReference type="ARBA" id="ARBA00023277"/>
    </source>
</evidence>
<feature type="signal peptide" evidence="5">
    <location>
        <begin position="1"/>
        <end position="26"/>
    </location>
</feature>
<keyword evidence="5" id="KW-0732">Signal</keyword>
<protein>
    <recommendedName>
        <fullName evidence="6">GH10 domain-containing protein</fullName>
    </recommendedName>
</protein>
<dbReference type="PANTHER" id="PTHR31490:SF41">
    <property type="entry name" value="ENDO-1,4-BETA-XYLANASE 4"/>
    <property type="match status" value="1"/>
</dbReference>
<dbReference type="Gene3D" id="3.20.20.80">
    <property type="entry name" value="Glycosidases"/>
    <property type="match status" value="1"/>
</dbReference>
<dbReference type="SMART" id="SM00633">
    <property type="entry name" value="Glyco_10"/>
    <property type="match status" value="1"/>
</dbReference>
<dbReference type="Gene3D" id="2.60.120.260">
    <property type="entry name" value="Galactose-binding domain-like"/>
    <property type="match status" value="1"/>
</dbReference>
<accession>A0ABQ7KV48</accession>
<gene>
    <name evidence="7" type="primary">A07p008290.1_BraROA</name>
    <name evidence="7" type="ORF">IGI04_026026</name>
</gene>
<evidence type="ECO:0000256" key="5">
    <source>
        <dbReference type="SAM" id="SignalP"/>
    </source>
</evidence>
<dbReference type="InterPro" id="IPR044846">
    <property type="entry name" value="GH10"/>
</dbReference>
<sequence length="568" mass="64467">MKRFNSGVIHFVVFISVLLFLGPGLSMHPFSYDHSLKSECLMELPQTINTGEGFQELKIKENGENGKVVERVNLQKGGIYSISAWVKLRNEKGRAVRITLRGKNVRYVDGGQIIAKKGCWSLLKGGFIVNVSAPVDIFFKSDGSAAADINVQNVRLQRFNKTQWRLQQDRVIEKIRKSKVRFQVSFQNKSTVEGSLISIKQIRPSFLLGCAMNYRILESDSCREWFVSRFRLTSFTNEMKWYTTEEVRGQENYTLADAMMQLAEESKVLVKGHTVLSDDKEWQPIWVQSITDPEDLRNATLNRMNSVMKRYKGRLIGWDVMNENLHYSYYEDMLGKNASAMIYSLASKIDPDIPLFINEYNTVEYAKGGVGSPINVKNKMEEIVSYPGNMNIKGGIGAQAHFVPAQPNLPYMRSALDTLGSLGFPVWLTEVDMPKCPDQVKYMEEVLREAYSHPAVQGIILYAGPEMSGFNKLTLADNDFNNTEAGDLIDKLLQEWQQEPAEIPVEYHEHNDEEESRIIGFSPEVSLLHGHYTVTVTNPSMKNFSTTFSLEVTTETGQLQVVQLELDV</sequence>
<comment type="similarity">
    <text evidence="1">Belongs to the glycosyl hydrolase 10 (cellulase F) family.</text>
</comment>
<evidence type="ECO:0000259" key="6">
    <source>
        <dbReference type="PROSITE" id="PS51760"/>
    </source>
</evidence>
<evidence type="ECO:0000313" key="7">
    <source>
        <dbReference type="EMBL" id="KAG5378184.1"/>
    </source>
</evidence>
<keyword evidence="8" id="KW-1185">Reference proteome</keyword>
<evidence type="ECO:0000256" key="1">
    <source>
        <dbReference type="ARBA" id="ARBA00007495"/>
    </source>
</evidence>
<feature type="chain" id="PRO_5046537874" description="GH10 domain-containing protein" evidence="5">
    <location>
        <begin position="27"/>
        <end position="568"/>
    </location>
</feature>
<keyword evidence="3" id="KW-0119">Carbohydrate metabolism</keyword>
<dbReference type="Pfam" id="PF00331">
    <property type="entry name" value="Glyco_hydro_10"/>
    <property type="match status" value="1"/>
</dbReference>
<dbReference type="SUPFAM" id="SSF51445">
    <property type="entry name" value="(Trans)glycosidases"/>
    <property type="match status" value="1"/>
</dbReference>
<dbReference type="PANTHER" id="PTHR31490">
    <property type="entry name" value="GLYCOSYL HYDROLASE"/>
    <property type="match status" value="1"/>
</dbReference>
<name>A0ABQ7KV48_BRACM</name>
<dbReference type="SUPFAM" id="SSF49785">
    <property type="entry name" value="Galactose-binding domain-like"/>
    <property type="match status" value="1"/>
</dbReference>
<proteinExistence type="inferred from homology"/>
<keyword evidence="4" id="KW-0624">Polysaccharide degradation</keyword>
<keyword evidence="2" id="KW-0378">Hydrolase</keyword>
<dbReference type="InterPro" id="IPR017853">
    <property type="entry name" value="GH"/>
</dbReference>
<comment type="caution">
    <text evidence="7">The sequence shown here is derived from an EMBL/GenBank/DDBJ whole genome shotgun (WGS) entry which is preliminary data.</text>
</comment>
<dbReference type="PROSITE" id="PS51760">
    <property type="entry name" value="GH10_2"/>
    <property type="match status" value="1"/>
</dbReference>
<dbReference type="InterPro" id="IPR008979">
    <property type="entry name" value="Galactose-bd-like_sf"/>
</dbReference>
<feature type="domain" description="GH10" evidence="6">
    <location>
        <begin position="193"/>
        <end position="492"/>
    </location>
</feature>
<dbReference type="EMBL" id="JADBGQ010000009">
    <property type="protein sequence ID" value="KAG5378184.1"/>
    <property type="molecule type" value="Genomic_DNA"/>
</dbReference>
<reference evidence="7 8" key="1">
    <citation type="submission" date="2021-03" db="EMBL/GenBank/DDBJ databases">
        <authorList>
            <person name="King G.J."/>
            <person name="Bancroft I."/>
            <person name="Baten A."/>
            <person name="Bloomfield J."/>
            <person name="Borpatragohain P."/>
            <person name="He Z."/>
            <person name="Irish N."/>
            <person name="Irwin J."/>
            <person name="Liu K."/>
            <person name="Mauleon R.P."/>
            <person name="Moore J."/>
            <person name="Morris R."/>
            <person name="Ostergaard L."/>
            <person name="Wang B."/>
            <person name="Wells R."/>
        </authorList>
    </citation>
    <scope>NUCLEOTIDE SEQUENCE [LARGE SCALE GENOMIC DNA]</scope>
    <source>
        <strain evidence="7">R-o-18</strain>
        <tissue evidence="7">Leaf</tissue>
    </source>
</reference>
<evidence type="ECO:0000313" key="8">
    <source>
        <dbReference type="Proteomes" id="UP000823674"/>
    </source>
</evidence>
<evidence type="ECO:0000256" key="2">
    <source>
        <dbReference type="ARBA" id="ARBA00022801"/>
    </source>
</evidence>
<dbReference type="Proteomes" id="UP000823674">
    <property type="component" value="Chromosome A07"/>
</dbReference>
<dbReference type="InterPro" id="IPR001000">
    <property type="entry name" value="GH10_dom"/>
</dbReference>
<evidence type="ECO:0000256" key="4">
    <source>
        <dbReference type="ARBA" id="ARBA00023326"/>
    </source>
</evidence>
<organism evidence="7 8">
    <name type="scientific">Brassica rapa subsp. trilocularis</name>
    <dbReference type="NCBI Taxonomy" id="1813537"/>
    <lineage>
        <taxon>Eukaryota</taxon>
        <taxon>Viridiplantae</taxon>
        <taxon>Streptophyta</taxon>
        <taxon>Embryophyta</taxon>
        <taxon>Tracheophyta</taxon>
        <taxon>Spermatophyta</taxon>
        <taxon>Magnoliopsida</taxon>
        <taxon>eudicotyledons</taxon>
        <taxon>Gunneridae</taxon>
        <taxon>Pentapetalae</taxon>
        <taxon>rosids</taxon>
        <taxon>malvids</taxon>
        <taxon>Brassicales</taxon>
        <taxon>Brassicaceae</taxon>
        <taxon>Brassiceae</taxon>
        <taxon>Brassica</taxon>
    </lineage>
</organism>